<evidence type="ECO:0000256" key="8">
    <source>
        <dbReference type="SAM" id="MobiDB-lite"/>
    </source>
</evidence>
<dbReference type="InterPro" id="IPR016024">
    <property type="entry name" value="ARM-type_fold"/>
</dbReference>
<evidence type="ECO:0000256" key="5">
    <source>
        <dbReference type="ARBA" id="ARBA00022776"/>
    </source>
</evidence>
<dbReference type="PANTHER" id="PTHR14418:SF5">
    <property type="entry name" value="CONDENSIN COMPLEX SUBUNIT 3"/>
    <property type="match status" value="1"/>
</dbReference>
<gene>
    <name evidence="10" type="ORF">ARMOST_01839</name>
</gene>
<keyword evidence="11" id="KW-1185">Reference proteome</keyword>
<feature type="compositionally biased region" description="Polar residues" evidence="8">
    <location>
        <begin position="544"/>
        <end position="556"/>
    </location>
</feature>
<evidence type="ECO:0000256" key="3">
    <source>
        <dbReference type="ARBA" id="ARBA00022454"/>
    </source>
</evidence>
<dbReference type="InterPro" id="IPR025977">
    <property type="entry name" value="Cnd3_C"/>
</dbReference>
<comment type="subcellular location">
    <subcellularLocation>
        <location evidence="1">Chromosome</location>
    </subcellularLocation>
</comment>
<feature type="domain" description="Nuclear condensin complex subunit 3 C-terminal" evidence="9">
    <location>
        <begin position="571"/>
        <end position="856"/>
    </location>
</feature>
<dbReference type="EMBL" id="FUEG01000001">
    <property type="protein sequence ID" value="SJK98571.1"/>
    <property type="molecule type" value="Genomic_DNA"/>
</dbReference>
<dbReference type="GO" id="GO:0000796">
    <property type="term" value="C:condensin complex"/>
    <property type="evidence" value="ECO:0007669"/>
    <property type="project" value="InterPro"/>
</dbReference>
<dbReference type="PANTHER" id="PTHR14418">
    <property type="entry name" value="CONDENSIN COMPLEX SUBUNIT 3-RELATED"/>
    <property type="match status" value="1"/>
</dbReference>
<dbReference type="InterPro" id="IPR027165">
    <property type="entry name" value="CND3"/>
</dbReference>
<dbReference type="Gene3D" id="1.25.10.10">
    <property type="entry name" value="Leucine-rich Repeat Variant"/>
    <property type="match status" value="1"/>
</dbReference>
<name>A0A284QQ73_ARMOS</name>
<feature type="compositionally biased region" description="Acidic residues" evidence="8">
    <location>
        <begin position="1079"/>
        <end position="1097"/>
    </location>
</feature>
<evidence type="ECO:0000313" key="10">
    <source>
        <dbReference type="EMBL" id="SJK98571.1"/>
    </source>
</evidence>
<feature type="compositionally biased region" description="Basic residues" evidence="8">
    <location>
        <begin position="969"/>
        <end position="978"/>
    </location>
</feature>
<reference evidence="11" key="1">
    <citation type="journal article" date="2017" name="Nat. Ecol. Evol.">
        <title>Genome expansion and lineage-specific genetic innovations in the forest pathogenic fungi Armillaria.</title>
        <authorList>
            <person name="Sipos G."/>
            <person name="Prasanna A.N."/>
            <person name="Walter M.C."/>
            <person name="O'Connor E."/>
            <person name="Balint B."/>
            <person name="Krizsan K."/>
            <person name="Kiss B."/>
            <person name="Hess J."/>
            <person name="Varga T."/>
            <person name="Slot J."/>
            <person name="Riley R."/>
            <person name="Boka B."/>
            <person name="Rigling D."/>
            <person name="Barry K."/>
            <person name="Lee J."/>
            <person name="Mihaltcheva S."/>
            <person name="LaButti K."/>
            <person name="Lipzen A."/>
            <person name="Waldron R."/>
            <person name="Moloney N.M."/>
            <person name="Sperisen C."/>
            <person name="Kredics L."/>
            <person name="Vagvoelgyi C."/>
            <person name="Patrignani A."/>
            <person name="Fitzpatrick D."/>
            <person name="Nagy I."/>
            <person name="Doyle S."/>
            <person name="Anderson J.B."/>
            <person name="Grigoriev I.V."/>
            <person name="Gueldener U."/>
            <person name="Muensterkoetter M."/>
            <person name="Nagy L.G."/>
        </authorList>
    </citation>
    <scope>NUCLEOTIDE SEQUENCE [LARGE SCALE GENOMIC DNA]</scope>
    <source>
        <strain evidence="11">C18/9</strain>
    </source>
</reference>
<evidence type="ECO:0000256" key="6">
    <source>
        <dbReference type="ARBA" id="ARBA00023067"/>
    </source>
</evidence>
<keyword evidence="7" id="KW-0131">Cell cycle</keyword>
<feature type="region of interest" description="Disordered" evidence="8">
    <location>
        <begin position="537"/>
        <end position="563"/>
    </location>
</feature>
<keyword evidence="6" id="KW-0226">DNA condensation</keyword>
<dbReference type="GO" id="GO:0000793">
    <property type="term" value="C:condensed chromosome"/>
    <property type="evidence" value="ECO:0007669"/>
    <property type="project" value="TreeGrafter"/>
</dbReference>
<sequence length="1097" mass="124405">MPGRIKKKNSLSVDEMCLKIRQIFDQAQHSPTSHKKNVVELYKYHTEMAKMRLSEANQLSGETRFQNLVRELLNHIFPLKHTEKSAENIVKLELRGREEDDDDDDNVKDEDTLASRFTFGFCEFLLDGFRAKDRNVRFRVVQTCSAVVSHLGEIDEGLWESIWKHLEDRLQDKDAAVRKQAALGLCKFAGEEDPDSEDIPVTLTLRNALSADDSADVRRAVLWNIPTNNNTMDAILDRLRDRDTSVRQNCYIFLKRNAAQNNEMGTTHPRTITIAQRERIVYSGMGDREDSVFDAAKDLIATWFDLAEEMPVKQEGPDKDEHAASKAKFLAFLSLFDLLAAPESAEKALLSVFETKTSEANLLTFEGKCLVRPAIDDTDAHPVHEMTPESAFLARVYIESLKRFKNEEDKMGKLDRLEIYLPSVNDFLYPLQDTFNKCFSYEFRNEDYRDMKEFFLEEMLKITTHLDYGDETGRREMYKLIKAMLEQDIPENLLTGCMRVLPFITASERDLIRVVVELIQDFRDPGDDIDAIAREAEGDPDASFESTPSTPMPSKTVQEKSPEDKAKTTLKCLTMSVAMLEQVNDTMSNNSSLNGLFKELILPTVTRPFDDVSRDKAWTCLALICLIDQKLATMETVNMFLQQHSATTPEELKIIILQGLFDILMVYQRAILSPENARVVAESLIAKLEVESSPKAQEVICHGLAKLVMAGIFKDKLIIVHLLMAYFSPDTVGNQGLRQLLLHFFNIYSASSPANKRVMAEVFTDTFQELGKHRNELSTDATISPALIIGHFMTWTNPYNFRVNQETVITEEHPLYRDAASIQFMMAIDIVKILLQDTLDKDDKKALCTNIGKLHIPDNVDDNDLRTLKMLLFMLQSRQPVKDATAKNAKNKFEAALSKRFESQLVNFSEEEYRELDELKELFTFLDDLIPLDDDEEVIDVKPKRTRKRRSHSVTSLSSEETETSARQPKNKAKKRRISGSSDGSDFETERTEPPPTRTRSNPKRAAAPKDAVFIDLTLDSDDEAGSTPVPSRATPTARVKVETVSAVDADISQLLEEETEEMDTSSVVDDSLFGPADSDSEGEEDEVNDLLADGED</sequence>
<feature type="region of interest" description="Disordered" evidence="8">
    <location>
        <begin position="943"/>
        <end position="1011"/>
    </location>
</feature>
<feature type="region of interest" description="Disordered" evidence="8">
    <location>
        <begin position="1058"/>
        <end position="1097"/>
    </location>
</feature>
<dbReference type="InterPro" id="IPR011989">
    <property type="entry name" value="ARM-like"/>
</dbReference>
<proteinExistence type="inferred from homology"/>
<dbReference type="GO" id="GO:0007076">
    <property type="term" value="P:mitotic chromosome condensation"/>
    <property type="evidence" value="ECO:0007669"/>
    <property type="project" value="InterPro"/>
</dbReference>
<dbReference type="Proteomes" id="UP000219338">
    <property type="component" value="Unassembled WGS sequence"/>
</dbReference>
<dbReference type="AlphaFoldDB" id="A0A284QQ73"/>
<dbReference type="STRING" id="47428.A0A284QQ73"/>
<evidence type="ECO:0000259" key="9">
    <source>
        <dbReference type="Pfam" id="PF12719"/>
    </source>
</evidence>
<dbReference type="OMA" id="NHQKNFV"/>
<dbReference type="GO" id="GO:0051301">
    <property type="term" value="P:cell division"/>
    <property type="evidence" value="ECO:0007669"/>
    <property type="project" value="UniProtKB-KW"/>
</dbReference>
<evidence type="ECO:0000256" key="7">
    <source>
        <dbReference type="ARBA" id="ARBA00023306"/>
    </source>
</evidence>
<keyword evidence="3" id="KW-0158">Chromosome</keyword>
<evidence type="ECO:0000313" key="11">
    <source>
        <dbReference type="Proteomes" id="UP000219338"/>
    </source>
</evidence>
<dbReference type="OrthoDB" id="27187at2759"/>
<evidence type="ECO:0000256" key="2">
    <source>
        <dbReference type="ARBA" id="ARBA00006533"/>
    </source>
</evidence>
<evidence type="ECO:0000256" key="4">
    <source>
        <dbReference type="ARBA" id="ARBA00022618"/>
    </source>
</evidence>
<protein>
    <recommendedName>
        <fullName evidence="9">Nuclear condensin complex subunit 3 C-terminal domain-containing protein</fullName>
    </recommendedName>
</protein>
<accession>A0A284QQ73</accession>
<organism evidence="10 11">
    <name type="scientific">Armillaria ostoyae</name>
    <name type="common">Armillaria root rot fungus</name>
    <dbReference type="NCBI Taxonomy" id="47428"/>
    <lineage>
        <taxon>Eukaryota</taxon>
        <taxon>Fungi</taxon>
        <taxon>Dikarya</taxon>
        <taxon>Basidiomycota</taxon>
        <taxon>Agaricomycotina</taxon>
        <taxon>Agaricomycetes</taxon>
        <taxon>Agaricomycetidae</taxon>
        <taxon>Agaricales</taxon>
        <taxon>Marasmiineae</taxon>
        <taxon>Physalacriaceae</taxon>
        <taxon>Armillaria</taxon>
    </lineage>
</organism>
<dbReference type="SUPFAM" id="SSF48371">
    <property type="entry name" value="ARM repeat"/>
    <property type="match status" value="1"/>
</dbReference>
<keyword evidence="4" id="KW-0132">Cell division</keyword>
<evidence type="ECO:0000256" key="1">
    <source>
        <dbReference type="ARBA" id="ARBA00004286"/>
    </source>
</evidence>
<comment type="similarity">
    <text evidence="2">Belongs to the CND3 (condensin subunit 3) family.</text>
</comment>
<keyword evidence="5" id="KW-0498">Mitosis</keyword>
<dbReference type="Pfam" id="PF12719">
    <property type="entry name" value="Cnd3"/>
    <property type="match status" value="1"/>
</dbReference>